<dbReference type="GO" id="GO:0004222">
    <property type="term" value="F:metalloendopeptidase activity"/>
    <property type="evidence" value="ECO:0007669"/>
    <property type="project" value="TreeGrafter"/>
</dbReference>
<feature type="domain" description="M23ase beta-sheet core" evidence="2">
    <location>
        <begin position="122"/>
        <end position="252"/>
    </location>
</feature>
<sequence>MKKKIILLIAVLAIGLLFVNANPLEILETFAVPDAPNEKEPIETDPDPDAPAVALDQPADAPAEEELDIPQEPELPEIDFVNDSMDELVDRLSYMETPIEGRSVTSVNGQLPNAPRNYRNGVHEGLDYYNTIGRDVLAAGPGTVIRADHGYVEMTLEEYEDVIRRSITANGTPPELLDKLRGMQVWIEHPDGVVTRYAHLKEIRPEITEGTIVETGQAIATVGNTGMRANVTGVIESPSGEPHLHFEIWHGNTFLGQGRSPDTVRRLYSRILD</sequence>
<evidence type="ECO:0000256" key="1">
    <source>
        <dbReference type="SAM" id="MobiDB-lite"/>
    </source>
</evidence>
<comment type="caution">
    <text evidence="3">The sequence shown here is derived from an EMBL/GenBank/DDBJ whole genome shotgun (WGS) entry which is preliminary data.</text>
</comment>
<evidence type="ECO:0000313" key="3">
    <source>
        <dbReference type="EMBL" id="EEG78451.1"/>
    </source>
</evidence>
<dbReference type="EMBL" id="ACJM01000003">
    <property type="protein sequence ID" value="EEG78451.1"/>
    <property type="molecule type" value="Genomic_DNA"/>
</dbReference>
<reference evidence="3 4" key="1">
    <citation type="submission" date="2009-02" db="EMBL/GenBank/DDBJ databases">
        <title>Sequencing of the draft genome and assembly of Dethiobacter alkaliphilus AHT 1.</title>
        <authorList>
            <consortium name="US DOE Joint Genome Institute (JGI-PGF)"/>
            <person name="Lucas S."/>
            <person name="Copeland A."/>
            <person name="Lapidus A."/>
            <person name="Glavina del Rio T."/>
            <person name="Dalin E."/>
            <person name="Tice H."/>
            <person name="Bruce D."/>
            <person name="Goodwin L."/>
            <person name="Pitluck S."/>
            <person name="Larimer F."/>
            <person name="Land M.L."/>
            <person name="Hauser L."/>
            <person name="Muyzer G."/>
        </authorList>
    </citation>
    <scope>NUCLEOTIDE SEQUENCE [LARGE SCALE GENOMIC DNA]</scope>
    <source>
        <strain evidence="3 4">AHT 1</strain>
    </source>
</reference>
<dbReference type="STRING" id="555088.DealDRAFT_0866"/>
<name>C0GEF7_DETAL</name>
<dbReference type="PANTHER" id="PTHR21666">
    <property type="entry name" value="PEPTIDASE-RELATED"/>
    <property type="match status" value="1"/>
</dbReference>
<dbReference type="RefSeq" id="WP_008515206.1">
    <property type="nucleotide sequence ID" value="NZ_ACJM01000003.1"/>
</dbReference>
<keyword evidence="4" id="KW-1185">Reference proteome</keyword>
<dbReference type="AlphaFoldDB" id="C0GEF7"/>
<dbReference type="InterPro" id="IPR011055">
    <property type="entry name" value="Dup_hybrid_motif"/>
</dbReference>
<gene>
    <name evidence="3" type="ORF">DealDRAFT_0866</name>
</gene>
<accession>C0GEF7</accession>
<feature type="region of interest" description="Disordered" evidence="1">
    <location>
        <begin position="36"/>
        <end position="55"/>
    </location>
</feature>
<dbReference type="PANTHER" id="PTHR21666:SF270">
    <property type="entry name" value="MUREIN HYDROLASE ACTIVATOR ENVC"/>
    <property type="match status" value="1"/>
</dbReference>
<dbReference type="Proteomes" id="UP000006443">
    <property type="component" value="Unassembled WGS sequence"/>
</dbReference>
<dbReference type="CDD" id="cd12797">
    <property type="entry name" value="M23_peptidase"/>
    <property type="match status" value="1"/>
</dbReference>
<dbReference type="SUPFAM" id="SSF51261">
    <property type="entry name" value="Duplicated hybrid motif"/>
    <property type="match status" value="1"/>
</dbReference>
<dbReference type="Pfam" id="PF01551">
    <property type="entry name" value="Peptidase_M23"/>
    <property type="match status" value="1"/>
</dbReference>
<organism evidence="3 4">
    <name type="scientific">Dethiobacter alkaliphilus AHT 1</name>
    <dbReference type="NCBI Taxonomy" id="555088"/>
    <lineage>
        <taxon>Bacteria</taxon>
        <taxon>Bacillati</taxon>
        <taxon>Bacillota</taxon>
        <taxon>Dethiobacteria</taxon>
        <taxon>Dethiobacterales</taxon>
        <taxon>Dethiobacteraceae</taxon>
        <taxon>Dethiobacter</taxon>
    </lineage>
</organism>
<proteinExistence type="predicted"/>
<dbReference type="Gene3D" id="2.70.70.10">
    <property type="entry name" value="Glucose Permease (Domain IIA)"/>
    <property type="match status" value="1"/>
</dbReference>
<dbReference type="eggNOG" id="COG0739">
    <property type="taxonomic scope" value="Bacteria"/>
</dbReference>
<dbReference type="InterPro" id="IPR050570">
    <property type="entry name" value="Cell_wall_metabolism_enzyme"/>
</dbReference>
<protein>
    <submittedName>
        <fullName evidence="3">Peptidase M23</fullName>
    </submittedName>
</protein>
<evidence type="ECO:0000259" key="2">
    <source>
        <dbReference type="Pfam" id="PF01551"/>
    </source>
</evidence>
<dbReference type="InterPro" id="IPR016047">
    <property type="entry name" value="M23ase_b-sheet_dom"/>
</dbReference>
<evidence type="ECO:0000313" key="4">
    <source>
        <dbReference type="Proteomes" id="UP000006443"/>
    </source>
</evidence>